<sequence>PGFPALLAVFLATGAVFGAMEVATIAFADAQGHKSAAGAVLALQAAGSCIAGLLYGSLRPAPDDDVPRRLLICLAAMTVLTAGPLLSATTTTSLVTLAASLLLAGAATAPTMVTGMT</sequence>
<dbReference type="PANTHER" id="PTHR23542:SF1">
    <property type="entry name" value="MAJOR FACILITATOR SUPERFAMILY (MFS) PROFILE DOMAIN-CONTAINING PROTEIN"/>
    <property type="match status" value="1"/>
</dbReference>
<evidence type="ECO:0000313" key="2">
    <source>
        <dbReference type="EMBL" id="MBO0517964.1"/>
    </source>
</evidence>
<evidence type="ECO:0000256" key="1">
    <source>
        <dbReference type="SAM" id="Phobius"/>
    </source>
</evidence>
<keyword evidence="3" id="KW-1185">Reference proteome</keyword>
<dbReference type="InterPro" id="IPR036259">
    <property type="entry name" value="MFS_trans_sf"/>
</dbReference>
<evidence type="ECO:0000313" key="3">
    <source>
        <dbReference type="Proteomes" id="UP000664167"/>
    </source>
</evidence>
<feature type="non-terminal residue" evidence="2">
    <location>
        <position position="117"/>
    </location>
</feature>
<dbReference type="PANTHER" id="PTHR23542">
    <property type="match status" value="1"/>
</dbReference>
<dbReference type="EMBL" id="JAFLRJ010001055">
    <property type="protein sequence ID" value="MBO0517964.1"/>
    <property type="molecule type" value="Genomic_DNA"/>
</dbReference>
<organism evidence="2 3">
    <name type="scientific">Streptomyces beijiangensis</name>
    <dbReference type="NCBI Taxonomy" id="163361"/>
    <lineage>
        <taxon>Bacteria</taxon>
        <taxon>Bacillati</taxon>
        <taxon>Actinomycetota</taxon>
        <taxon>Actinomycetes</taxon>
        <taxon>Kitasatosporales</taxon>
        <taxon>Streptomycetaceae</taxon>
        <taxon>Streptomyces</taxon>
    </lineage>
</organism>
<dbReference type="AlphaFoldDB" id="A0A939FGK1"/>
<dbReference type="SUPFAM" id="SSF103473">
    <property type="entry name" value="MFS general substrate transporter"/>
    <property type="match status" value="1"/>
</dbReference>
<feature type="transmembrane region" description="Helical" evidence="1">
    <location>
        <begin position="94"/>
        <end position="113"/>
    </location>
</feature>
<keyword evidence="1" id="KW-1133">Transmembrane helix</keyword>
<feature type="transmembrane region" description="Helical" evidence="1">
    <location>
        <begin position="38"/>
        <end position="58"/>
    </location>
</feature>
<dbReference type="Proteomes" id="UP000664167">
    <property type="component" value="Unassembled WGS sequence"/>
</dbReference>
<name>A0A939FGK1_9ACTN</name>
<protein>
    <submittedName>
        <fullName evidence="2">MFS transporter</fullName>
    </submittedName>
</protein>
<keyword evidence="1" id="KW-0812">Transmembrane</keyword>
<accession>A0A939FGK1</accession>
<gene>
    <name evidence="2" type="ORF">J0695_40505</name>
</gene>
<feature type="non-terminal residue" evidence="2">
    <location>
        <position position="1"/>
    </location>
</feature>
<feature type="transmembrane region" description="Helical" evidence="1">
    <location>
        <begin position="70"/>
        <end position="88"/>
    </location>
</feature>
<reference evidence="2" key="1">
    <citation type="submission" date="2021-03" db="EMBL/GenBank/DDBJ databases">
        <title>Streptomyces poriferae sp. nov., a novel marine sponge-derived Actinobacteria species with anti-MRSA activity.</title>
        <authorList>
            <person name="Sandoval-Powers M."/>
            <person name="Kralova S."/>
            <person name="Nguyen G.-S."/>
            <person name="Fawwal D."/>
            <person name="Degnes K."/>
            <person name="Klinkenberg G."/>
            <person name="Sletta H."/>
            <person name="Wentzel A."/>
            <person name="Liles M.R."/>
        </authorList>
    </citation>
    <scope>NUCLEOTIDE SEQUENCE</scope>
    <source>
        <strain evidence="2">DSM 41794</strain>
    </source>
</reference>
<comment type="caution">
    <text evidence="2">The sequence shown here is derived from an EMBL/GenBank/DDBJ whole genome shotgun (WGS) entry which is preliminary data.</text>
</comment>
<proteinExistence type="predicted"/>
<keyword evidence="1" id="KW-0472">Membrane</keyword>